<reference evidence="2 3" key="1">
    <citation type="journal article" date="2003" name="Science">
        <title>Genome of Geobacter sulfurreducens: metal reduction in subsurface environments.</title>
        <authorList>
            <person name="Methe B.A."/>
            <person name="Nelson K.E."/>
            <person name="Eisen J.A."/>
            <person name="Paulsen I.T."/>
            <person name="Nelson W."/>
            <person name="Heidelberg J.F."/>
            <person name="Wu D."/>
            <person name="Wu M."/>
            <person name="Ward N."/>
            <person name="Beanan M.J."/>
            <person name="Dodson R.J."/>
            <person name="Madupu R."/>
            <person name="Brinkac L.M."/>
            <person name="Daugherty S.C."/>
            <person name="DeBoy R.T."/>
            <person name="Durkin A.S."/>
            <person name="Gwinn M."/>
            <person name="Kolonay J.F."/>
            <person name="Sullivan S.A."/>
            <person name="Haft D.H."/>
            <person name="Selengut J."/>
            <person name="Davidsen T.M."/>
            <person name="Zafar N."/>
            <person name="White O."/>
            <person name="Tran B."/>
            <person name="Romero C."/>
            <person name="Forberger H.A."/>
            <person name="Weidman J."/>
            <person name="Khouri H."/>
            <person name="Feldblyum T.V."/>
            <person name="Utterback T.R."/>
            <person name="Van Aken S.E."/>
            <person name="Lovley D.R."/>
            <person name="Fraser C.M."/>
        </authorList>
    </citation>
    <scope>NUCLEOTIDE SEQUENCE [LARGE SCALE GENOMIC DNA]</scope>
    <source>
        <strain evidence="3">ATCC 51573 / DSM 12127 / PCA</strain>
    </source>
</reference>
<keyword evidence="2" id="KW-0449">Lipoprotein</keyword>
<dbReference type="PROSITE" id="PS51257">
    <property type="entry name" value="PROKAR_LIPOPROTEIN"/>
    <property type="match status" value="1"/>
</dbReference>
<organism evidence="2 3">
    <name type="scientific">Geobacter sulfurreducens (strain ATCC 51573 / DSM 12127 / PCA)</name>
    <dbReference type="NCBI Taxonomy" id="243231"/>
    <lineage>
        <taxon>Bacteria</taxon>
        <taxon>Pseudomonadati</taxon>
        <taxon>Thermodesulfobacteriota</taxon>
        <taxon>Desulfuromonadia</taxon>
        <taxon>Geobacterales</taxon>
        <taxon>Geobacteraceae</taxon>
        <taxon>Geobacter</taxon>
    </lineage>
</organism>
<reference evidence="2 3" key="2">
    <citation type="journal article" date="2012" name="BMC Genomics">
        <title>Comparative genomic analysis of Geobacter sulfurreducens KN400, a strain with enhanced capacity for extracellular electron transfer and electricity production.</title>
        <authorList>
            <person name="Butler J.E."/>
            <person name="Young N.D."/>
            <person name="Aklujkar M."/>
            <person name="Lovley D.R."/>
        </authorList>
    </citation>
    <scope>NUCLEOTIDE SEQUENCE [LARGE SCALE GENOMIC DNA]</scope>
    <source>
        <strain evidence="3">ATCC 51573 / DSM 12127 / PCA</strain>
    </source>
</reference>
<sequence length="182" mass="20446">MNVMSIRAKSIVSLTTMMLLGCIVAEISLNGTVYGYDKQASANDSSKEGVASNSIERLSEALRKALGEFDHAFQSRNVDALKQLFAPDIVMYEQGTQNRGRDDVLTNHLGPELSSFQELAATYSDIRVMESERMAIITRNFSIKGKRQGRFFGIRGTETQGWQLRDGRWELAHLHWSFPSSH</sequence>
<dbReference type="STRING" id="243231.GSU2104"/>
<dbReference type="Gene3D" id="3.10.450.50">
    <property type="match status" value="1"/>
</dbReference>
<dbReference type="SMR" id="Q74BD7"/>
<evidence type="ECO:0000313" key="3">
    <source>
        <dbReference type="Proteomes" id="UP000000577"/>
    </source>
</evidence>
<dbReference type="AlphaFoldDB" id="Q74BD7"/>
<feature type="domain" description="SnoaL-like" evidence="1">
    <location>
        <begin position="64"/>
        <end position="179"/>
    </location>
</feature>
<dbReference type="HOGENOM" id="CLU_1480046_0_0_7"/>
<evidence type="ECO:0000259" key="1">
    <source>
        <dbReference type="Pfam" id="PF13474"/>
    </source>
</evidence>
<dbReference type="InterPro" id="IPR032710">
    <property type="entry name" value="NTF2-like_dom_sf"/>
</dbReference>
<dbReference type="EnsemblBacteria" id="AAR35480">
    <property type="protein sequence ID" value="AAR35480"/>
    <property type="gene ID" value="GSU2104"/>
</dbReference>
<dbReference type="InterPro" id="IPR037401">
    <property type="entry name" value="SnoaL-like"/>
</dbReference>
<dbReference type="OrthoDB" id="6196903at2"/>
<dbReference type="Pfam" id="PF13474">
    <property type="entry name" value="SnoaL_3"/>
    <property type="match status" value="1"/>
</dbReference>
<gene>
    <name evidence="2" type="ordered locus">GSU2104</name>
</gene>
<proteinExistence type="predicted"/>
<dbReference type="EMBL" id="AE017180">
    <property type="protein sequence ID" value="AAR35480.1"/>
    <property type="molecule type" value="Genomic_DNA"/>
</dbReference>
<dbReference type="KEGG" id="gsu:GSU2104"/>
<evidence type="ECO:0000313" key="2">
    <source>
        <dbReference type="EMBL" id="AAR35480.1"/>
    </source>
</evidence>
<dbReference type="Proteomes" id="UP000000577">
    <property type="component" value="Chromosome"/>
</dbReference>
<protein>
    <submittedName>
        <fullName evidence="2">Lipoprotein, putative</fullName>
    </submittedName>
</protein>
<dbReference type="SUPFAM" id="SSF54427">
    <property type="entry name" value="NTF2-like"/>
    <property type="match status" value="1"/>
</dbReference>
<dbReference type="InParanoid" id="Q74BD7"/>
<dbReference type="DNASU" id="2687814"/>
<keyword evidence="3" id="KW-1185">Reference proteome</keyword>
<accession>Q74BD7</accession>
<name>Q74BD7_GEOSL</name>